<dbReference type="AlphaFoldDB" id="A0AA36FR16"/>
<reference evidence="2" key="1">
    <citation type="submission" date="2023-06" db="EMBL/GenBank/DDBJ databases">
        <authorList>
            <person name="Delattre M."/>
        </authorList>
    </citation>
    <scope>NUCLEOTIDE SEQUENCE</scope>
    <source>
        <strain evidence="2">AF72</strain>
    </source>
</reference>
<accession>A0AA36FR16</accession>
<organism evidence="2 3">
    <name type="scientific">Mesorhabditis spiculigera</name>
    <dbReference type="NCBI Taxonomy" id="96644"/>
    <lineage>
        <taxon>Eukaryota</taxon>
        <taxon>Metazoa</taxon>
        <taxon>Ecdysozoa</taxon>
        <taxon>Nematoda</taxon>
        <taxon>Chromadorea</taxon>
        <taxon>Rhabditida</taxon>
        <taxon>Rhabditina</taxon>
        <taxon>Rhabditomorpha</taxon>
        <taxon>Rhabditoidea</taxon>
        <taxon>Rhabditidae</taxon>
        <taxon>Mesorhabditinae</taxon>
        <taxon>Mesorhabditis</taxon>
    </lineage>
</organism>
<feature type="transmembrane region" description="Helical" evidence="1">
    <location>
        <begin position="242"/>
        <end position="267"/>
    </location>
</feature>
<keyword evidence="1" id="KW-1133">Transmembrane helix</keyword>
<dbReference type="EMBL" id="CATQJA010000231">
    <property type="protein sequence ID" value="CAJ0558383.1"/>
    <property type="molecule type" value="Genomic_DNA"/>
</dbReference>
<evidence type="ECO:0000313" key="3">
    <source>
        <dbReference type="Proteomes" id="UP001177023"/>
    </source>
</evidence>
<evidence type="ECO:0000313" key="2">
    <source>
        <dbReference type="EMBL" id="CAJ0558383.1"/>
    </source>
</evidence>
<name>A0AA36FR16_9BILA</name>
<keyword evidence="1" id="KW-0812">Transmembrane</keyword>
<feature type="non-terminal residue" evidence="2">
    <location>
        <position position="1"/>
    </location>
</feature>
<proteinExistence type="predicted"/>
<keyword evidence="1" id="KW-0472">Membrane</keyword>
<dbReference type="Proteomes" id="UP001177023">
    <property type="component" value="Unassembled WGS sequence"/>
</dbReference>
<comment type="caution">
    <text evidence="2">The sequence shown here is derived from an EMBL/GenBank/DDBJ whole genome shotgun (WGS) entry which is preliminary data.</text>
</comment>
<keyword evidence="3" id="KW-1185">Reference proteome</keyword>
<gene>
    <name evidence="2" type="ORF">MSPICULIGERA_LOCUS967</name>
</gene>
<sequence>MIANFETDLQLIKALNEEYEAQMQRWAGACDSQEEFVYGAEILLRGLHAAMARMRSETNLNVEQQEALQLSPPFRQQAWHRQFSEMDRMLAVCLFGSFADNLTMEQVVHGADEMCYDENLVRRYTPCPRALHSCALVYIEDHPTHKLHHLCVDDARPHVTIHPEFTRADLRHPMDERVQTMSRGDGEWQVSPSCISHMERVIHGDVTINGTLYQASMICCKKSTRCDKLIDHVFRQELYQGWPIHAATITFATFHAVMSIPVVWGWYQRMRKTKQE</sequence>
<evidence type="ECO:0000256" key="1">
    <source>
        <dbReference type="SAM" id="Phobius"/>
    </source>
</evidence>
<protein>
    <submittedName>
        <fullName evidence="2">Uncharacterized protein</fullName>
    </submittedName>
</protein>